<dbReference type="EMBL" id="CP121196">
    <property type="protein sequence ID" value="XBH16697.1"/>
    <property type="molecule type" value="Genomic_DNA"/>
</dbReference>
<gene>
    <name evidence="1" type="ORF">P8935_19245</name>
</gene>
<evidence type="ECO:0000313" key="1">
    <source>
        <dbReference type="EMBL" id="XBH16697.1"/>
    </source>
</evidence>
<organism evidence="1">
    <name type="scientific">Telmatobacter sp. DSM 110680</name>
    <dbReference type="NCBI Taxonomy" id="3036704"/>
    <lineage>
        <taxon>Bacteria</taxon>
        <taxon>Pseudomonadati</taxon>
        <taxon>Acidobacteriota</taxon>
        <taxon>Terriglobia</taxon>
        <taxon>Terriglobales</taxon>
        <taxon>Acidobacteriaceae</taxon>
        <taxon>Telmatobacter</taxon>
    </lineage>
</organism>
<accession>A0AAU7DHZ9</accession>
<protein>
    <submittedName>
        <fullName evidence="1">Uncharacterized protein</fullName>
    </submittedName>
</protein>
<reference evidence="1" key="1">
    <citation type="submission" date="2023-03" db="EMBL/GenBank/DDBJ databases">
        <title>Edaphobacter sp.</title>
        <authorList>
            <person name="Huber K.J."/>
            <person name="Papendorf J."/>
            <person name="Pilke C."/>
            <person name="Bunk B."/>
            <person name="Sproeer C."/>
            <person name="Pester M."/>
        </authorList>
    </citation>
    <scope>NUCLEOTIDE SEQUENCE</scope>
    <source>
        <strain evidence="1">DSM 110680</strain>
    </source>
</reference>
<sequence length="148" mass="16289">MAYQAAFPFPDDRNWRAHPTPAFAGVLVWPDDLAQEPVLAGLAAAVHEPPEVLPEAFEHGSQERLRAYALTASLLAMSRPDKAAPAGAVDSMGVPGLFCLWILNYLRYVGNVFSFRFLHLHYRDTTLTGAAANDVKRVTYSPVPEHTN</sequence>
<dbReference type="AlphaFoldDB" id="A0AAU7DHZ9"/>
<name>A0AAU7DHZ9_9BACT</name>
<dbReference type="RefSeq" id="WP_348261926.1">
    <property type="nucleotide sequence ID" value="NZ_CP121196.1"/>
</dbReference>
<proteinExistence type="predicted"/>